<dbReference type="EMBL" id="CP033459">
    <property type="protein sequence ID" value="QFQ12952.1"/>
    <property type="molecule type" value="Genomic_DNA"/>
</dbReference>
<protein>
    <submittedName>
        <fullName evidence="3">D-alanyl-D-alanine carboxypeptidase/D-alanyl-D-alanine-endopeptidase</fullName>
        <ecNumber evidence="3">3.4.16.4</ecNumber>
    </submittedName>
</protein>
<dbReference type="AlphaFoldDB" id="A0A5P8E7N6"/>
<dbReference type="GO" id="GO:0000270">
    <property type="term" value="P:peptidoglycan metabolic process"/>
    <property type="evidence" value="ECO:0007669"/>
    <property type="project" value="TreeGrafter"/>
</dbReference>
<dbReference type="SUPFAM" id="SSF56601">
    <property type="entry name" value="beta-lactamase/transpeptidase-like"/>
    <property type="match status" value="1"/>
</dbReference>
<comment type="similarity">
    <text evidence="1">Belongs to the peptidase S13 family.</text>
</comment>
<dbReference type="PRINTS" id="PR00922">
    <property type="entry name" value="DADACBPTASE3"/>
</dbReference>
<keyword evidence="3" id="KW-0121">Carboxypeptidase</keyword>
<dbReference type="OrthoDB" id="9802627at2"/>
<dbReference type="KEGG" id="alq:C7Y71_007930"/>
<organism evidence="3 4">
    <name type="scientific">Pseudoprevotella muciniphila</name>
    <dbReference type="NCBI Taxonomy" id="2133944"/>
    <lineage>
        <taxon>Bacteria</taxon>
        <taxon>Pseudomonadati</taxon>
        <taxon>Bacteroidota</taxon>
        <taxon>Bacteroidia</taxon>
        <taxon>Bacteroidales</taxon>
        <taxon>Prevotellaceae</taxon>
        <taxon>Pseudoprevotella</taxon>
    </lineage>
</organism>
<keyword evidence="3" id="KW-0645">Protease</keyword>
<dbReference type="Pfam" id="PF02113">
    <property type="entry name" value="Peptidase_S13"/>
    <property type="match status" value="2"/>
</dbReference>
<dbReference type="Proteomes" id="UP000249375">
    <property type="component" value="Chromosome"/>
</dbReference>
<dbReference type="NCBIfam" id="TIGR00666">
    <property type="entry name" value="PBP4"/>
    <property type="match status" value="1"/>
</dbReference>
<keyword evidence="2 3" id="KW-0378">Hydrolase</keyword>
<accession>A0A5P8E7N6</accession>
<reference evidence="3 4" key="1">
    <citation type="submission" date="2018-11" db="EMBL/GenBank/DDBJ databases">
        <authorList>
            <person name="Na S.W."/>
            <person name="Baik M."/>
        </authorList>
    </citation>
    <scope>NUCLEOTIDE SEQUENCE [LARGE SCALE GENOMIC DNA]</scope>
    <source>
        <strain evidence="3 4">E39</strain>
    </source>
</reference>
<dbReference type="Gene3D" id="3.50.80.20">
    <property type="entry name" value="D-Ala-D-Ala carboxypeptidase C, peptidase S13"/>
    <property type="match status" value="1"/>
</dbReference>
<keyword evidence="4" id="KW-1185">Reference proteome</keyword>
<evidence type="ECO:0000256" key="1">
    <source>
        <dbReference type="ARBA" id="ARBA00006096"/>
    </source>
</evidence>
<dbReference type="GO" id="GO:0006508">
    <property type="term" value="P:proteolysis"/>
    <property type="evidence" value="ECO:0007669"/>
    <property type="project" value="InterPro"/>
</dbReference>
<proteinExistence type="inferred from homology"/>
<sequence>MQTRADMSHQNHFMRKLIHIFFILAVFTLGTTRLSAQEEYETTYLSDDGYYITADGERKGDRGSSNVIGERINELLKSRMFNASHVGIYVYDLTDGKEIYKYNESKRLRPASNEKIVTAVTALDILSSNYNYQTKLYIDRSQYDDPESNENSLISDEGTLDGNIYVRAGFDPLLSTSDLDNFVNSLKEHGVKRFNGDIIIDQTMKDMTRLGKGWCWDDDEGVCTPMLLNGKDEFDRKFSEKLNTAGIEFSGYVRHDEVGEHTQLIYTHERNINEVLRPMMKSSDNTCAESMFFQIAMQSKRKFADLTDTQERINALVRKIGLDPDDYNFSDGSGLSIYDIVSAELIGKILIYAYNDKNIYDYFLPSLPIAGVDGTLSKRMKNTTAENNVYAKTGTVTGVSTLSGYCTAANGHRLVFSILNNGLRESKTGREFQNKVCVALTR</sequence>
<name>A0A5P8E7N6_9BACT</name>
<evidence type="ECO:0000313" key="3">
    <source>
        <dbReference type="EMBL" id="QFQ12952.1"/>
    </source>
</evidence>
<evidence type="ECO:0000313" key="4">
    <source>
        <dbReference type="Proteomes" id="UP000249375"/>
    </source>
</evidence>
<dbReference type="PANTHER" id="PTHR30023:SF0">
    <property type="entry name" value="PENICILLIN-SENSITIVE CARBOXYPEPTIDASE A"/>
    <property type="match status" value="1"/>
</dbReference>
<dbReference type="InterPro" id="IPR000667">
    <property type="entry name" value="Peptidase_S13"/>
</dbReference>
<gene>
    <name evidence="3" type="primary">dacB</name>
    <name evidence="3" type="ORF">C7Y71_007930</name>
</gene>
<dbReference type="PANTHER" id="PTHR30023">
    <property type="entry name" value="D-ALANYL-D-ALANINE CARBOXYPEPTIDASE"/>
    <property type="match status" value="1"/>
</dbReference>
<dbReference type="Gene3D" id="3.40.710.10">
    <property type="entry name" value="DD-peptidase/beta-lactamase superfamily"/>
    <property type="match status" value="2"/>
</dbReference>
<dbReference type="EC" id="3.4.16.4" evidence="3"/>
<dbReference type="InterPro" id="IPR012338">
    <property type="entry name" value="Beta-lactam/transpept-like"/>
</dbReference>
<dbReference type="GO" id="GO:0009002">
    <property type="term" value="F:serine-type D-Ala-D-Ala carboxypeptidase activity"/>
    <property type="evidence" value="ECO:0007669"/>
    <property type="project" value="UniProtKB-EC"/>
</dbReference>
<evidence type="ECO:0000256" key="2">
    <source>
        <dbReference type="ARBA" id="ARBA00022801"/>
    </source>
</evidence>